<organism evidence="1 2">
    <name type="scientific">Colletotrichum sublineola</name>
    <name type="common">Sorghum anthracnose fungus</name>
    <dbReference type="NCBI Taxonomy" id="1173701"/>
    <lineage>
        <taxon>Eukaryota</taxon>
        <taxon>Fungi</taxon>
        <taxon>Dikarya</taxon>
        <taxon>Ascomycota</taxon>
        <taxon>Pezizomycotina</taxon>
        <taxon>Sordariomycetes</taxon>
        <taxon>Hypocreomycetidae</taxon>
        <taxon>Glomerellales</taxon>
        <taxon>Glomerellaceae</taxon>
        <taxon>Colletotrichum</taxon>
        <taxon>Colletotrichum graminicola species complex</taxon>
    </lineage>
</organism>
<keyword evidence="2" id="KW-1185">Reference proteome</keyword>
<gene>
    <name evidence="1" type="ORF">CSUB01_09520</name>
</gene>
<dbReference type="EMBL" id="JMSE01001594">
    <property type="protein sequence ID" value="KDN59796.1"/>
    <property type="molecule type" value="Genomic_DNA"/>
</dbReference>
<proteinExistence type="predicted"/>
<dbReference type="AlphaFoldDB" id="A0A066X228"/>
<reference evidence="2" key="1">
    <citation type="journal article" date="2014" name="Genome Announc.">
        <title>Draft genome sequence of Colletotrichum sublineola, a destructive pathogen of cultivated sorghum.</title>
        <authorList>
            <person name="Baroncelli R."/>
            <person name="Sanz-Martin J.M."/>
            <person name="Rech G.E."/>
            <person name="Sukno S.A."/>
            <person name="Thon M.R."/>
        </authorList>
    </citation>
    <scope>NUCLEOTIDE SEQUENCE [LARGE SCALE GENOMIC DNA]</scope>
    <source>
        <strain evidence="2">TX430BB</strain>
    </source>
</reference>
<dbReference type="OrthoDB" id="195678at2759"/>
<accession>A0A066X228</accession>
<name>A0A066X228_COLSU</name>
<evidence type="ECO:0000313" key="1">
    <source>
        <dbReference type="EMBL" id="KDN59796.1"/>
    </source>
</evidence>
<dbReference type="Proteomes" id="UP000027238">
    <property type="component" value="Unassembled WGS sequence"/>
</dbReference>
<evidence type="ECO:0000313" key="2">
    <source>
        <dbReference type="Proteomes" id="UP000027238"/>
    </source>
</evidence>
<comment type="caution">
    <text evidence="1">The sequence shown here is derived from an EMBL/GenBank/DDBJ whole genome shotgun (WGS) entry which is preliminary data.</text>
</comment>
<dbReference type="HOGENOM" id="CLU_1786743_0_0_1"/>
<dbReference type="STRING" id="1173701.A0A066X228"/>
<protein>
    <submittedName>
        <fullName evidence="1">Putative endo-alpha-1,5-arabinanase</fullName>
    </submittedName>
</protein>
<sequence length="145" mass="15915">MEHDFLTDQGAAGAASKTGSLYNAIDTQVVKYGSAYYLNLGSFWEDILPIHWNAAALKVITTPTPRPNSASKSSLGMVAGPLSTVNESDRSRDGKLMWYSLKLFESSVYTPEVCGKAQYYSSLQINEDKDKEALMSAKSLPFHSH</sequence>